<reference evidence="2 3" key="1">
    <citation type="submission" date="2017-02" db="EMBL/GenBank/DDBJ databases">
        <title>Genomic diversity within the haloalkaliphilic genus Thioalkalivibrio.</title>
        <authorList>
            <person name="Ahn A.-C."/>
            <person name="Meier-Kolthoff J."/>
            <person name="Overmars L."/>
            <person name="Richter M."/>
            <person name="Woyke T."/>
            <person name="Sorokin D.Y."/>
            <person name="Muyzer G."/>
        </authorList>
    </citation>
    <scope>NUCLEOTIDE SEQUENCE [LARGE SCALE GENOMIC DNA]</scope>
    <source>
        <strain evidence="2 3">HL17</strain>
    </source>
</reference>
<dbReference type="EMBL" id="MUZR01000002">
    <property type="protein sequence ID" value="OOC11479.1"/>
    <property type="molecule type" value="Genomic_DNA"/>
</dbReference>
<feature type="transmembrane region" description="Helical" evidence="1">
    <location>
        <begin position="204"/>
        <end position="223"/>
    </location>
</feature>
<dbReference type="RefSeq" id="WP_018945729.1">
    <property type="nucleotide sequence ID" value="NZ_MUZR01000002.1"/>
</dbReference>
<keyword evidence="1" id="KW-0812">Transmembrane</keyword>
<accession>A0A1V3A2F8</accession>
<keyword evidence="1" id="KW-0472">Membrane</keyword>
<organism evidence="2 3">
    <name type="scientific">Thioalkalivibrio halophilus</name>
    <dbReference type="NCBI Taxonomy" id="252474"/>
    <lineage>
        <taxon>Bacteria</taxon>
        <taxon>Pseudomonadati</taxon>
        <taxon>Pseudomonadota</taxon>
        <taxon>Gammaproteobacteria</taxon>
        <taxon>Chromatiales</taxon>
        <taxon>Ectothiorhodospiraceae</taxon>
        <taxon>Thioalkalivibrio</taxon>
    </lineage>
</organism>
<sequence>MQLAIGALGAVLLLSGAVLTASPVAVSVTVPALLLAPGLRAFPWERAVRMWWRMKWFYLSLALFFGLWPVGGGTAAGLLEAATRIVALMLVVLAVVWLTDRYARTELVPALGSVLGGRRGSALGAGHSFARRLFLALEAFERDRAGIEARRGRLSGDRRARVDAVREWLVQRLDAALDPAESEQPAPGSPMPVREDRWRGVETGWMALVGMVALGLQWGGWVTG</sequence>
<protein>
    <submittedName>
        <fullName evidence="2">Uncharacterized protein</fullName>
    </submittedName>
</protein>
<keyword evidence="1" id="KW-1133">Transmembrane helix</keyword>
<feature type="transmembrane region" description="Helical" evidence="1">
    <location>
        <begin position="56"/>
        <end position="78"/>
    </location>
</feature>
<keyword evidence="3" id="KW-1185">Reference proteome</keyword>
<evidence type="ECO:0000313" key="2">
    <source>
        <dbReference type="EMBL" id="OOC11479.1"/>
    </source>
</evidence>
<dbReference type="AlphaFoldDB" id="A0A1V3A2F8"/>
<dbReference type="OrthoDB" id="5785194at2"/>
<proteinExistence type="predicted"/>
<gene>
    <name evidence="2" type="ORF">B1A74_00490</name>
</gene>
<comment type="caution">
    <text evidence="2">The sequence shown here is derived from an EMBL/GenBank/DDBJ whole genome shotgun (WGS) entry which is preliminary data.</text>
</comment>
<dbReference type="Proteomes" id="UP000189177">
    <property type="component" value="Unassembled WGS sequence"/>
</dbReference>
<feature type="transmembrane region" description="Helical" evidence="1">
    <location>
        <begin position="85"/>
        <end position="103"/>
    </location>
</feature>
<name>A0A1V3A2F8_9GAMM</name>
<evidence type="ECO:0000313" key="3">
    <source>
        <dbReference type="Proteomes" id="UP000189177"/>
    </source>
</evidence>
<dbReference type="STRING" id="252474.B1A74_00490"/>
<evidence type="ECO:0000256" key="1">
    <source>
        <dbReference type="SAM" id="Phobius"/>
    </source>
</evidence>